<dbReference type="GO" id="GO:0015295">
    <property type="term" value="F:solute:proton symporter activity"/>
    <property type="evidence" value="ECO:0007669"/>
    <property type="project" value="TreeGrafter"/>
</dbReference>
<dbReference type="RefSeq" id="WP_063636006.1">
    <property type="nucleotide sequence ID" value="NZ_CP015285.1"/>
</dbReference>
<feature type="transmembrane region" description="Helical" evidence="8">
    <location>
        <begin position="474"/>
        <end position="495"/>
    </location>
</feature>
<keyword evidence="5 8" id="KW-0812">Transmembrane</keyword>
<dbReference type="KEGG" id="ahu:A6A40_14410"/>
<evidence type="ECO:0000256" key="6">
    <source>
        <dbReference type="ARBA" id="ARBA00022989"/>
    </source>
</evidence>
<feature type="transmembrane region" description="Helical" evidence="8">
    <location>
        <begin position="72"/>
        <end position="90"/>
    </location>
</feature>
<dbReference type="InterPro" id="IPR003804">
    <property type="entry name" value="Lactate_perm"/>
</dbReference>
<feature type="transmembrane region" description="Helical" evidence="8">
    <location>
        <begin position="187"/>
        <end position="205"/>
    </location>
</feature>
<feature type="transmembrane region" description="Helical" evidence="8">
    <location>
        <begin position="217"/>
        <end position="233"/>
    </location>
</feature>
<dbReference type="OrthoDB" id="7246087at2"/>
<dbReference type="AlphaFoldDB" id="A0A160JIL6"/>
<reference evidence="9 10" key="1">
    <citation type="journal article" date="2013" name="Int. J. Syst. Evol. Microbiol.">
        <title>Azospirillum humicireducens sp. nov., a nitrogen-fixing bacterium isolated from a microbial fuel cell.</title>
        <authorList>
            <person name="Zhou S."/>
            <person name="Han L."/>
            <person name="Wang Y."/>
            <person name="Yang G."/>
            <person name="Zhuang L."/>
            <person name="Hu P."/>
        </authorList>
    </citation>
    <scope>NUCLEOTIDE SEQUENCE [LARGE SCALE GENOMIC DNA]</scope>
    <source>
        <strain evidence="9 10">SgZ-5</strain>
    </source>
</reference>
<dbReference type="Pfam" id="PF02652">
    <property type="entry name" value="Lactate_perm"/>
    <property type="match status" value="2"/>
</dbReference>
<comment type="function">
    <text evidence="8">Uptake of L-lactate across the membrane. Can also transport D-lactate and glycolate.</text>
</comment>
<name>A0A160JIL6_9PROT</name>
<feature type="transmembrane region" description="Helical" evidence="8">
    <location>
        <begin position="148"/>
        <end position="167"/>
    </location>
</feature>
<comment type="subcellular location">
    <subcellularLocation>
        <location evidence="8">Cell inner membrane</location>
        <topology evidence="8">Multi-pass membrane protein</topology>
    </subcellularLocation>
    <subcellularLocation>
        <location evidence="1">Cell membrane</location>
        <topology evidence="1">Multi-pass membrane protein</topology>
    </subcellularLocation>
</comment>
<keyword evidence="3 8" id="KW-0813">Transport</keyword>
<comment type="similarity">
    <text evidence="2 8">Belongs to the lactate permease family.</text>
</comment>
<dbReference type="Proteomes" id="UP000077405">
    <property type="component" value="Chromosome"/>
</dbReference>
<dbReference type="GO" id="GO:0015129">
    <property type="term" value="F:lactate transmembrane transporter activity"/>
    <property type="evidence" value="ECO:0007669"/>
    <property type="project" value="UniProtKB-UniRule"/>
</dbReference>
<evidence type="ECO:0000256" key="8">
    <source>
        <dbReference type="RuleBase" id="RU365092"/>
    </source>
</evidence>
<feature type="transmembrane region" description="Helical" evidence="8">
    <location>
        <begin position="110"/>
        <end position="136"/>
    </location>
</feature>
<evidence type="ECO:0000313" key="9">
    <source>
        <dbReference type="EMBL" id="ANC92966.1"/>
    </source>
</evidence>
<dbReference type="GO" id="GO:0005886">
    <property type="term" value="C:plasma membrane"/>
    <property type="evidence" value="ECO:0007669"/>
    <property type="project" value="UniProtKB-SubCell"/>
</dbReference>
<sequence>MTLAFHMMPLVGTILLLVSRRVSLLTAGLAGMTLAFVTMIAAQAPLAGMPDMAMLNMAVLTKAAVKAGEGAWLAWHAMSIIAAGLLFHRAYEARGIQSAAVAQENRRRAVFVACFLVGPFAESVTGFGVGLVVALAMLRHMGLPPVQAAALGLFSQVLAAWGAMGVGTRVGAELIGVTFTELGTASALLMAVVLPCLLPVFWGLIHGCGLRSTPRERVGDVGLLLCLAGLIWLTNRFVAPELGGGLATGVLLVLVEGPRLLRSDGGGPRMAMAGLMERLWPYVLLIAALMATRLLPPLSDWTATLLVLDPFGGLAPLALLRHPATWLVVIAAILLAGLPAAKAGEVIRGALRAALVPMAATLVFVEFAAFMAASGGAAMFGQAWREIAGRFAVLATPLFGGAAGMLTGSNTASNALMMHIQLSLAAESGLPPMLTAAIQTVSGSICTMLTPGRIVLAAGLVGLQQAEGAIYRRALPIGLATILSLLAVVVLMAGAKSWGLI</sequence>
<feature type="transmembrane region" description="Helical" evidence="8">
    <location>
        <begin position="279"/>
        <end position="299"/>
    </location>
</feature>
<keyword evidence="7 8" id="KW-0472">Membrane</keyword>
<evidence type="ECO:0000256" key="1">
    <source>
        <dbReference type="ARBA" id="ARBA00004651"/>
    </source>
</evidence>
<accession>A0A160JIL6</accession>
<feature type="transmembrane region" description="Helical" evidence="8">
    <location>
        <begin position="353"/>
        <end position="381"/>
    </location>
</feature>
<evidence type="ECO:0000256" key="4">
    <source>
        <dbReference type="ARBA" id="ARBA00022475"/>
    </source>
</evidence>
<evidence type="ECO:0000313" key="10">
    <source>
        <dbReference type="Proteomes" id="UP000077405"/>
    </source>
</evidence>
<dbReference type="PANTHER" id="PTHR30003:SF0">
    <property type="entry name" value="GLYCOLATE PERMEASE GLCA-RELATED"/>
    <property type="match status" value="1"/>
</dbReference>
<dbReference type="STRING" id="1226968.A6A40_14410"/>
<feature type="transmembrane region" description="Helical" evidence="8">
    <location>
        <begin position="319"/>
        <end position="341"/>
    </location>
</feature>
<gene>
    <name evidence="9" type="ORF">A6A40_14410</name>
</gene>
<evidence type="ECO:0000256" key="7">
    <source>
        <dbReference type="ARBA" id="ARBA00023136"/>
    </source>
</evidence>
<feature type="transmembrane region" description="Helical" evidence="8">
    <location>
        <begin position="387"/>
        <end position="408"/>
    </location>
</feature>
<keyword evidence="8" id="KW-0997">Cell inner membrane</keyword>
<protein>
    <recommendedName>
        <fullName evidence="8">L-lactate permease</fullName>
    </recommendedName>
</protein>
<evidence type="ECO:0000256" key="3">
    <source>
        <dbReference type="ARBA" id="ARBA00022448"/>
    </source>
</evidence>
<organism evidence="9 10">
    <name type="scientific">Azospirillum humicireducens</name>
    <dbReference type="NCBI Taxonomy" id="1226968"/>
    <lineage>
        <taxon>Bacteria</taxon>
        <taxon>Pseudomonadati</taxon>
        <taxon>Pseudomonadota</taxon>
        <taxon>Alphaproteobacteria</taxon>
        <taxon>Rhodospirillales</taxon>
        <taxon>Azospirillaceae</taxon>
        <taxon>Azospirillum</taxon>
    </lineage>
</organism>
<comment type="caution">
    <text evidence="8">Lacks conserved residue(s) required for the propagation of feature annotation.</text>
</comment>
<dbReference type="EMBL" id="CP015285">
    <property type="protein sequence ID" value="ANC92966.1"/>
    <property type="molecule type" value="Genomic_DNA"/>
</dbReference>
<proteinExistence type="inferred from homology"/>
<evidence type="ECO:0000256" key="2">
    <source>
        <dbReference type="ARBA" id="ARBA00010100"/>
    </source>
</evidence>
<evidence type="ECO:0000256" key="5">
    <source>
        <dbReference type="ARBA" id="ARBA00022692"/>
    </source>
</evidence>
<dbReference type="PANTHER" id="PTHR30003">
    <property type="entry name" value="L-LACTATE PERMEASE"/>
    <property type="match status" value="1"/>
</dbReference>
<keyword evidence="4" id="KW-1003">Cell membrane</keyword>
<keyword evidence="6 8" id="KW-1133">Transmembrane helix</keyword>
<keyword evidence="10" id="KW-1185">Reference proteome</keyword>